<evidence type="ECO:0000256" key="9">
    <source>
        <dbReference type="HAMAP-Rule" id="MF_00144"/>
    </source>
</evidence>
<keyword evidence="6 9" id="KW-0694">RNA-binding</keyword>
<keyword evidence="2 9" id="KW-0808">Transferase</keyword>
<protein>
    <recommendedName>
        <fullName evidence="9">tRNA-specific 2-thiouridylase MnmA</fullName>
        <ecNumber evidence="9">2.8.1.13</ecNumber>
    </recommendedName>
</protein>
<dbReference type="SUPFAM" id="SSF52402">
    <property type="entry name" value="Adenine nucleotide alpha hydrolases-like"/>
    <property type="match status" value="1"/>
</dbReference>
<name>A0ABV7KZB7_9PROT</name>
<feature type="active site" description="Nucleophile" evidence="9">
    <location>
        <position position="124"/>
    </location>
</feature>
<feature type="site" description="Interaction with tRNA" evidence="9">
    <location>
        <position position="357"/>
    </location>
</feature>
<comment type="catalytic activity">
    <reaction evidence="8 9">
        <text>S-sulfanyl-L-cysteinyl-[protein] + uridine(34) in tRNA + AH2 + ATP = 2-thiouridine(34) in tRNA + L-cysteinyl-[protein] + A + AMP + diphosphate + H(+)</text>
        <dbReference type="Rhea" id="RHEA:47032"/>
        <dbReference type="Rhea" id="RHEA-COMP:10131"/>
        <dbReference type="Rhea" id="RHEA-COMP:11726"/>
        <dbReference type="Rhea" id="RHEA-COMP:11727"/>
        <dbReference type="Rhea" id="RHEA-COMP:11728"/>
        <dbReference type="ChEBI" id="CHEBI:13193"/>
        <dbReference type="ChEBI" id="CHEBI:15378"/>
        <dbReference type="ChEBI" id="CHEBI:17499"/>
        <dbReference type="ChEBI" id="CHEBI:29950"/>
        <dbReference type="ChEBI" id="CHEBI:30616"/>
        <dbReference type="ChEBI" id="CHEBI:33019"/>
        <dbReference type="ChEBI" id="CHEBI:61963"/>
        <dbReference type="ChEBI" id="CHEBI:65315"/>
        <dbReference type="ChEBI" id="CHEBI:87170"/>
        <dbReference type="ChEBI" id="CHEBI:456215"/>
        <dbReference type="EC" id="2.8.1.13"/>
    </reaction>
</comment>
<sequence length="390" mass="41368">MSATDPNIPDPGLPDLGLPGPRWSNRVVVAMSGGVDSSVTAALLAEAGYDVVGITLQLYDHGAAVQKKGACCAGQDIHDAGQVAARIGIPHYVLDYESRFRDAVMEDFADTYLAGATPIPCIRCNERVKFRDLLETARDLGAAALATGHYVRRADGPDGPCMLRGRDPGRDQSYFLFSTTAEQLAFLRFPLGGMEKSEVRAHAARLGLPVAEKPDSQDICFVPQGRYTDVIEQLRPGAAQPGEIVDLDGRVLGRHDGILRFTIGQRRGIGIAAAEPLFVVRLDADRAQVVVGPREALLCGGLTLRECNWLAPVDDAFEAGIRVRSTRPPVPATILPGPDGVAEVRFAEPQEGVAPGQAGVVYDGERVLGGGWIAATRPLQVSADGCASAA</sequence>
<dbReference type="InterPro" id="IPR046884">
    <property type="entry name" value="MnmA-like_central"/>
</dbReference>
<comment type="subcellular location">
    <subcellularLocation>
        <location evidence="9">Cytoplasm</location>
    </subcellularLocation>
</comment>
<comment type="function">
    <text evidence="9">Catalyzes the 2-thiolation of uridine at the wobble position (U34) of tRNA, leading to the formation of s(2)U34.</text>
</comment>
<dbReference type="CDD" id="cd01998">
    <property type="entry name" value="MnmA_TRMU-like"/>
    <property type="match status" value="1"/>
</dbReference>
<evidence type="ECO:0000256" key="6">
    <source>
        <dbReference type="ARBA" id="ARBA00022884"/>
    </source>
</evidence>
<dbReference type="InterPro" id="IPR004506">
    <property type="entry name" value="MnmA-like"/>
</dbReference>
<evidence type="ECO:0000256" key="2">
    <source>
        <dbReference type="ARBA" id="ARBA00022679"/>
    </source>
</evidence>
<dbReference type="Gene3D" id="2.30.30.280">
    <property type="entry name" value="Adenine nucleotide alpha hydrolases-like domains"/>
    <property type="match status" value="1"/>
</dbReference>
<keyword evidence="5 9" id="KW-0067">ATP-binding</keyword>
<evidence type="ECO:0000256" key="5">
    <source>
        <dbReference type="ARBA" id="ARBA00022840"/>
    </source>
</evidence>
<evidence type="ECO:0000256" key="3">
    <source>
        <dbReference type="ARBA" id="ARBA00022694"/>
    </source>
</evidence>
<dbReference type="Proteomes" id="UP001595528">
    <property type="component" value="Unassembled WGS sequence"/>
</dbReference>
<feature type="active site" description="Cysteine persulfide intermediate" evidence="9">
    <location>
        <position position="220"/>
    </location>
</feature>
<evidence type="ECO:0000256" key="4">
    <source>
        <dbReference type="ARBA" id="ARBA00022741"/>
    </source>
</evidence>
<evidence type="ECO:0000256" key="1">
    <source>
        <dbReference type="ARBA" id="ARBA00022555"/>
    </source>
</evidence>
<dbReference type="Pfam" id="PF20258">
    <property type="entry name" value="tRNA_Me_trans_C"/>
    <property type="match status" value="1"/>
</dbReference>
<comment type="caution">
    <text evidence="9">Lacks conserved residue(s) required for the propagation of feature annotation.</text>
</comment>
<comment type="caution">
    <text evidence="12">The sequence shown here is derived from an EMBL/GenBank/DDBJ whole genome shotgun (WGS) entry which is preliminary data.</text>
</comment>
<feature type="site" description="Interaction with tRNA" evidence="9">
    <location>
        <position position="149"/>
    </location>
</feature>
<dbReference type="NCBIfam" id="TIGR00420">
    <property type="entry name" value="trmU"/>
    <property type="match status" value="1"/>
</dbReference>
<accession>A0ABV7KZB7</accession>
<feature type="domain" description="tRNA-specific 2-thiouridylase MnmA-like central" evidence="11">
    <location>
        <begin position="239"/>
        <end position="292"/>
    </location>
</feature>
<evidence type="ECO:0000259" key="10">
    <source>
        <dbReference type="Pfam" id="PF20258"/>
    </source>
</evidence>
<comment type="similarity">
    <text evidence="9">Belongs to the MnmA/TRMU family.</text>
</comment>
<reference evidence="13" key="1">
    <citation type="journal article" date="2019" name="Int. J. Syst. Evol. Microbiol.">
        <title>The Global Catalogue of Microorganisms (GCM) 10K type strain sequencing project: providing services to taxonomists for standard genome sequencing and annotation.</title>
        <authorList>
            <consortium name="The Broad Institute Genomics Platform"/>
            <consortium name="The Broad Institute Genome Sequencing Center for Infectious Disease"/>
            <person name="Wu L."/>
            <person name="Ma J."/>
        </authorList>
    </citation>
    <scope>NUCLEOTIDE SEQUENCE [LARGE SCALE GENOMIC DNA]</scope>
    <source>
        <strain evidence="13">KCTC 42964</strain>
    </source>
</reference>
<dbReference type="Gene3D" id="3.40.50.620">
    <property type="entry name" value="HUPs"/>
    <property type="match status" value="1"/>
</dbReference>
<keyword evidence="1 9" id="KW-0820">tRNA-binding</keyword>
<keyword evidence="3 9" id="KW-0819">tRNA processing</keyword>
<gene>
    <name evidence="9 12" type="primary">mnmA</name>
    <name evidence="12" type="ORF">ACFOGJ_10955</name>
</gene>
<dbReference type="RefSeq" id="WP_379900193.1">
    <property type="nucleotide sequence ID" value="NZ_JBHRTR010000025.1"/>
</dbReference>
<dbReference type="Pfam" id="PF03054">
    <property type="entry name" value="tRNA_Me_trans"/>
    <property type="match status" value="1"/>
</dbReference>
<dbReference type="InterPro" id="IPR023382">
    <property type="entry name" value="MnmA-like_central_sf"/>
</dbReference>
<keyword evidence="9" id="KW-0963">Cytoplasm</keyword>
<dbReference type="EMBL" id="JBHRTR010000025">
    <property type="protein sequence ID" value="MFC3227753.1"/>
    <property type="molecule type" value="Genomic_DNA"/>
</dbReference>
<feature type="region of interest" description="Interaction with tRNA" evidence="9">
    <location>
        <begin position="170"/>
        <end position="172"/>
    </location>
</feature>
<evidence type="ECO:0000256" key="8">
    <source>
        <dbReference type="ARBA" id="ARBA00051542"/>
    </source>
</evidence>
<dbReference type="InterPro" id="IPR046885">
    <property type="entry name" value="MnmA-like_C"/>
</dbReference>
<proteinExistence type="inferred from homology"/>
<evidence type="ECO:0000313" key="12">
    <source>
        <dbReference type="EMBL" id="MFC3227753.1"/>
    </source>
</evidence>
<feature type="binding site" evidence="9">
    <location>
        <begin position="30"/>
        <end position="37"/>
    </location>
    <ligand>
        <name>ATP</name>
        <dbReference type="ChEBI" id="CHEBI:30616"/>
    </ligand>
</feature>
<keyword evidence="13" id="KW-1185">Reference proteome</keyword>
<evidence type="ECO:0000313" key="13">
    <source>
        <dbReference type="Proteomes" id="UP001595528"/>
    </source>
</evidence>
<dbReference type="PANTHER" id="PTHR11933:SF5">
    <property type="entry name" value="MITOCHONDRIAL TRNA-SPECIFIC 2-THIOURIDYLASE 1"/>
    <property type="match status" value="1"/>
</dbReference>
<keyword evidence="7" id="KW-1015">Disulfide bond</keyword>
<keyword evidence="4 9" id="KW-0547">Nucleotide-binding</keyword>
<dbReference type="Gene3D" id="2.40.30.10">
    <property type="entry name" value="Translation factors"/>
    <property type="match status" value="1"/>
</dbReference>
<feature type="binding site" evidence="9">
    <location>
        <position position="148"/>
    </location>
    <ligand>
        <name>ATP</name>
        <dbReference type="ChEBI" id="CHEBI:30616"/>
    </ligand>
</feature>
<dbReference type="PANTHER" id="PTHR11933">
    <property type="entry name" value="TRNA 5-METHYLAMINOMETHYL-2-THIOURIDYLATE -METHYLTRANSFERASE"/>
    <property type="match status" value="1"/>
</dbReference>
<evidence type="ECO:0000256" key="7">
    <source>
        <dbReference type="ARBA" id="ARBA00023157"/>
    </source>
</evidence>
<feature type="domain" description="tRNA-specific 2-thiouridylase MnmA-like C-terminal" evidence="10">
    <location>
        <begin position="301"/>
        <end position="373"/>
    </location>
</feature>
<dbReference type="Pfam" id="PF20259">
    <property type="entry name" value="tRNA_Me_trans_M"/>
    <property type="match status" value="1"/>
</dbReference>
<feature type="binding site" evidence="9">
    <location>
        <position position="56"/>
    </location>
    <ligand>
        <name>ATP</name>
        <dbReference type="ChEBI" id="CHEBI:30616"/>
    </ligand>
</feature>
<dbReference type="GO" id="GO:0103016">
    <property type="term" value="F:tRNA-uridine 2-sulfurtransferase activity"/>
    <property type="evidence" value="ECO:0007669"/>
    <property type="project" value="UniProtKB-EC"/>
</dbReference>
<dbReference type="EC" id="2.8.1.13" evidence="9"/>
<evidence type="ECO:0000259" key="11">
    <source>
        <dbReference type="Pfam" id="PF20259"/>
    </source>
</evidence>
<dbReference type="HAMAP" id="MF_00144">
    <property type="entry name" value="tRNA_thiouridyl_MnmA"/>
    <property type="match status" value="1"/>
</dbReference>
<dbReference type="InterPro" id="IPR014729">
    <property type="entry name" value="Rossmann-like_a/b/a_fold"/>
</dbReference>
<dbReference type="NCBIfam" id="NF001138">
    <property type="entry name" value="PRK00143.1"/>
    <property type="match status" value="1"/>
</dbReference>
<organism evidence="12 13">
    <name type="scientific">Marinibaculum pumilum</name>
    <dbReference type="NCBI Taxonomy" id="1766165"/>
    <lineage>
        <taxon>Bacteria</taxon>
        <taxon>Pseudomonadati</taxon>
        <taxon>Pseudomonadota</taxon>
        <taxon>Alphaproteobacteria</taxon>
        <taxon>Rhodospirillales</taxon>
        <taxon>Rhodospirillaceae</taxon>
        <taxon>Marinibaculum</taxon>
    </lineage>
</organism>